<organism evidence="2 3">
    <name type="scientific">Duganella aceris</name>
    <dbReference type="NCBI Taxonomy" id="2703883"/>
    <lineage>
        <taxon>Bacteria</taxon>
        <taxon>Pseudomonadati</taxon>
        <taxon>Pseudomonadota</taxon>
        <taxon>Betaproteobacteria</taxon>
        <taxon>Burkholderiales</taxon>
        <taxon>Oxalobacteraceae</taxon>
        <taxon>Telluria group</taxon>
        <taxon>Duganella</taxon>
    </lineage>
</organism>
<accession>A0ABX0FHB8</accession>
<evidence type="ECO:0000313" key="3">
    <source>
        <dbReference type="Proteomes" id="UP000666369"/>
    </source>
</evidence>
<proteinExistence type="predicted"/>
<evidence type="ECO:0000313" key="2">
    <source>
        <dbReference type="EMBL" id="NGZ83899.1"/>
    </source>
</evidence>
<name>A0ABX0FHB8_9BURK</name>
<gene>
    <name evidence="2" type="ORF">GW587_06465</name>
</gene>
<dbReference type="EMBL" id="JAADJT010000002">
    <property type="protein sequence ID" value="NGZ83899.1"/>
    <property type="molecule type" value="Genomic_DNA"/>
</dbReference>
<reference evidence="2 3" key="1">
    <citation type="submission" date="2020-01" db="EMBL/GenBank/DDBJ databases">
        <authorList>
            <person name="Lee S.D."/>
        </authorList>
    </citation>
    <scope>NUCLEOTIDE SEQUENCE [LARGE SCALE GENOMIC DNA]</scope>
    <source>
        <strain evidence="2 3">SAP-35</strain>
    </source>
</reference>
<feature type="signal peptide" evidence="1">
    <location>
        <begin position="1"/>
        <end position="29"/>
    </location>
</feature>
<evidence type="ECO:0000256" key="1">
    <source>
        <dbReference type="SAM" id="SignalP"/>
    </source>
</evidence>
<comment type="caution">
    <text evidence="2">The sequence shown here is derived from an EMBL/GenBank/DDBJ whole genome shotgun (WGS) entry which is preliminary data.</text>
</comment>
<dbReference type="InterPro" id="IPR021333">
    <property type="entry name" value="DUF2946"/>
</dbReference>
<reference evidence="3" key="2">
    <citation type="submission" date="2023-07" db="EMBL/GenBank/DDBJ databases">
        <title>Duganella aceri sp. nov., isolated from tree sap.</title>
        <authorList>
            <person name="Kim I.S."/>
        </authorList>
    </citation>
    <scope>NUCLEOTIDE SEQUENCE [LARGE SCALE GENOMIC DNA]</scope>
    <source>
        <strain evidence="3">SAP-35</strain>
    </source>
</reference>
<feature type="chain" id="PRO_5045971168" evidence="1">
    <location>
        <begin position="30"/>
        <end position="123"/>
    </location>
</feature>
<dbReference type="RefSeq" id="WP_166100085.1">
    <property type="nucleotide sequence ID" value="NZ_JAADJT010000002.1"/>
</dbReference>
<sequence length="123" mass="12968">MHTATRHVAAWIAMLAMLCAMLAPSISHAVSASHGEILIEMCGISGSKLVSISGDSSDRSRPAAPDHCKLCSVHAESYALPSSMQAAMFPIAAAERHPLLFYRSSSPLAAWSPIQSRAPPTAL</sequence>
<dbReference type="Pfam" id="PF11162">
    <property type="entry name" value="DUF2946"/>
    <property type="match status" value="1"/>
</dbReference>
<keyword evidence="1" id="KW-0732">Signal</keyword>
<dbReference type="Proteomes" id="UP000666369">
    <property type="component" value="Unassembled WGS sequence"/>
</dbReference>
<protein>
    <submittedName>
        <fullName evidence="2">DUF2946 domain-containing protein</fullName>
    </submittedName>
</protein>
<keyword evidence="3" id="KW-1185">Reference proteome</keyword>